<feature type="region of interest" description="Disordered" evidence="1">
    <location>
        <begin position="1"/>
        <end position="103"/>
    </location>
</feature>
<keyword evidence="4" id="KW-1185">Reference proteome</keyword>
<evidence type="ECO:0000256" key="1">
    <source>
        <dbReference type="SAM" id="MobiDB-lite"/>
    </source>
</evidence>
<feature type="transmembrane region" description="Helical" evidence="2">
    <location>
        <begin position="422"/>
        <end position="449"/>
    </location>
</feature>
<feature type="region of interest" description="Disordered" evidence="1">
    <location>
        <begin position="760"/>
        <end position="819"/>
    </location>
</feature>
<dbReference type="EMBL" id="JAZGUE010000001">
    <property type="protein sequence ID" value="KAL2271477.1"/>
    <property type="molecule type" value="Genomic_DNA"/>
</dbReference>
<feature type="compositionally biased region" description="Polar residues" evidence="1">
    <location>
        <begin position="79"/>
        <end position="89"/>
    </location>
</feature>
<evidence type="ECO:0000313" key="3">
    <source>
        <dbReference type="EMBL" id="KAL2271477.1"/>
    </source>
</evidence>
<reference evidence="3 4" key="1">
    <citation type="journal article" date="2024" name="Commun. Biol.">
        <title>Comparative genomic analysis of thermophilic fungi reveals convergent evolutionary adaptations and gene losses.</title>
        <authorList>
            <person name="Steindorff A.S."/>
            <person name="Aguilar-Pontes M.V."/>
            <person name="Robinson A.J."/>
            <person name="Andreopoulos B."/>
            <person name="LaButti K."/>
            <person name="Kuo A."/>
            <person name="Mondo S."/>
            <person name="Riley R."/>
            <person name="Otillar R."/>
            <person name="Haridas S."/>
            <person name="Lipzen A."/>
            <person name="Grimwood J."/>
            <person name="Schmutz J."/>
            <person name="Clum A."/>
            <person name="Reid I.D."/>
            <person name="Moisan M.C."/>
            <person name="Butler G."/>
            <person name="Nguyen T.T.M."/>
            <person name="Dewar K."/>
            <person name="Conant G."/>
            <person name="Drula E."/>
            <person name="Henrissat B."/>
            <person name="Hansel C."/>
            <person name="Singer S."/>
            <person name="Hutchinson M.I."/>
            <person name="de Vries R.P."/>
            <person name="Natvig D.O."/>
            <person name="Powell A.J."/>
            <person name="Tsang A."/>
            <person name="Grigoriev I.V."/>
        </authorList>
    </citation>
    <scope>NUCLEOTIDE SEQUENCE [LARGE SCALE GENOMIC DNA]</scope>
    <source>
        <strain evidence="3 4">ATCC 22073</strain>
    </source>
</reference>
<keyword evidence="2" id="KW-1133">Transmembrane helix</keyword>
<accession>A0ABR4DMG8</accession>
<feature type="compositionally biased region" description="Basic and acidic residues" evidence="1">
    <location>
        <begin position="16"/>
        <end position="28"/>
    </location>
</feature>
<dbReference type="Proteomes" id="UP001600064">
    <property type="component" value="Unassembled WGS sequence"/>
</dbReference>
<gene>
    <name evidence="3" type="ORF">VTJ83DRAFT_848</name>
</gene>
<organism evidence="3 4">
    <name type="scientific">Remersonia thermophila</name>
    <dbReference type="NCBI Taxonomy" id="72144"/>
    <lineage>
        <taxon>Eukaryota</taxon>
        <taxon>Fungi</taxon>
        <taxon>Dikarya</taxon>
        <taxon>Ascomycota</taxon>
        <taxon>Pezizomycotina</taxon>
        <taxon>Sordariomycetes</taxon>
        <taxon>Sordariomycetidae</taxon>
        <taxon>Sordariales</taxon>
        <taxon>Sordariales incertae sedis</taxon>
        <taxon>Remersonia</taxon>
    </lineage>
</organism>
<keyword evidence="2" id="KW-0472">Membrane</keyword>
<dbReference type="GeneID" id="98129180"/>
<evidence type="ECO:0000313" key="4">
    <source>
        <dbReference type="Proteomes" id="UP001600064"/>
    </source>
</evidence>
<dbReference type="RefSeq" id="XP_070870201.1">
    <property type="nucleotide sequence ID" value="XM_071014536.1"/>
</dbReference>
<proteinExistence type="predicted"/>
<protein>
    <submittedName>
        <fullName evidence="3">Uncharacterized protein</fullName>
    </submittedName>
</protein>
<keyword evidence="2" id="KW-0812">Transmembrane</keyword>
<comment type="caution">
    <text evidence="3">The sequence shown here is derived from an EMBL/GenBank/DDBJ whole genome shotgun (WGS) entry which is preliminary data.</text>
</comment>
<name>A0ABR4DMG8_9PEZI</name>
<feature type="compositionally biased region" description="Basic and acidic residues" evidence="1">
    <location>
        <begin position="760"/>
        <end position="777"/>
    </location>
</feature>
<evidence type="ECO:0000256" key="2">
    <source>
        <dbReference type="SAM" id="Phobius"/>
    </source>
</evidence>
<sequence length="819" mass="89653">MSDATGLADSAYEIIHAPDSENQDDRLTESTSSLPASRPDDVHSLDGSVDHLTAVDSDEDDEKETANSPHASSIRYADQTLQSPSTQLPSAPDTAGLGSAEWSDVGAAPRPIEFEVVRVIDDGNMAQYVMEEYSPEKSAQVARDLDLPEASDRLGVLIRQTLARKRLSTREPFRVLYVGRAEAQWAIVHKISCAIWASSASLKDGPGGQEGHRVKHDKVYNIVPISSFGSHTELDLMEASPCQIKVECCTAAEEVVPKDSPFEDDVAYYITTEQGGEHRSSNGIDGPVIHPPWDLPHIAVFYGCQQDDYQDKKIARIAKAVMKRHEVPSIIIVDQPNLIEYSHFSGDIDIHAPHISLESLDPERPMTPWPFPIDLASFCSIDDRHMNYNLAFLTDLTEDDDPLDHGAAKKPAFRARQASPALLLRAALVLIPAAMLVAAPFFLLAWIGWRQAGPLVHRFYPSSPTDVCSPPPVYPAGFSTIQTSSVVTSTKTVVVNFTSTKTVQSSQAKTTTSALASALSLAGLLSDGTSTVVPTLAEPKKPVDESKKTVCSVQVYGPNELLVAIPSRSKAVWLAHGAIDIEVRRGSDETIKTKISSVDEGVIVELRPKDAYGKLNVSVVTTRRPKINETFQVDLGGTVVTEALDAGLRVLHDALKKVPGPGREDARKLRHDVASVFYQASAAVRSQTSNTVRRTKDNLRDHLERRIKELETVGKQVDLSVLQAQIASKLWWLKVQGKMEEHAAYERNATRLLKARHAELARNRESRKTSTAKEPKTFRGLSSRLPKPWKRKSSAKPGEEAATDVAAQGGPWRKFLGGV</sequence>